<feature type="domain" description="Ubiquitin-like" evidence="1">
    <location>
        <begin position="8"/>
        <end position="74"/>
    </location>
</feature>
<dbReference type="Pfam" id="PF13881">
    <property type="entry name" value="Rad60-SLD_2"/>
    <property type="match status" value="1"/>
</dbReference>
<evidence type="ECO:0000313" key="2">
    <source>
        <dbReference type="EMBL" id="OAY72766.1"/>
    </source>
</evidence>
<protein>
    <submittedName>
        <fullName evidence="2">Membrane-anchored ubiquitin-fold protein 1</fullName>
    </submittedName>
</protein>
<organism evidence="2 3">
    <name type="scientific">Ananas comosus</name>
    <name type="common">Pineapple</name>
    <name type="synonym">Ananas ananas</name>
    <dbReference type="NCBI Taxonomy" id="4615"/>
    <lineage>
        <taxon>Eukaryota</taxon>
        <taxon>Viridiplantae</taxon>
        <taxon>Streptophyta</taxon>
        <taxon>Embryophyta</taxon>
        <taxon>Tracheophyta</taxon>
        <taxon>Spermatophyta</taxon>
        <taxon>Magnoliopsida</taxon>
        <taxon>Liliopsida</taxon>
        <taxon>Poales</taxon>
        <taxon>Bromeliaceae</taxon>
        <taxon>Bromelioideae</taxon>
        <taxon>Ananas</taxon>
    </lineage>
</organism>
<dbReference type="InterPro" id="IPR029071">
    <property type="entry name" value="Ubiquitin-like_domsf"/>
</dbReference>
<reference evidence="2 3" key="1">
    <citation type="journal article" date="2016" name="DNA Res.">
        <title>The draft genome of MD-2 pineapple using hybrid error correction of long reads.</title>
        <authorList>
            <person name="Redwan R.M."/>
            <person name="Saidin A."/>
            <person name="Kumar S.V."/>
        </authorList>
    </citation>
    <scope>NUCLEOTIDE SEQUENCE [LARGE SCALE GENOMIC DNA]</scope>
    <source>
        <strain evidence="3">cv. MD2</strain>
        <tissue evidence="2">Leaf</tissue>
    </source>
</reference>
<accession>A0A199V7B0</accession>
<dbReference type="EMBL" id="LSRQ01002998">
    <property type="protein sequence ID" value="OAY72766.1"/>
    <property type="molecule type" value="Genomic_DNA"/>
</dbReference>
<dbReference type="InterPro" id="IPR000626">
    <property type="entry name" value="Ubiquitin-like_dom"/>
</dbReference>
<dbReference type="PROSITE" id="PS50053">
    <property type="entry name" value="UBIQUITIN_2"/>
    <property type="match status" value="1"/>
</dbReference>
<dbReference type="CDD" id="cd01814">
    <property type="entry name" value="Ubl_MUBs_plant"/>
    <property type="match status" value="1"/>
</dbReference>
<evidence type="ECO:0000259" key="1">
    <source>
        <dbReference type="PROSITE" id="PS50053"/>
    </source>
</evidence>
<comment type="caution">
    <text evidence="2">The sequence shown here is derived from an EMBL/GenBank/DDBJ whole genome shotgun (WGS) entry which is preliminary data.</text>
</comment>
<feature type="non-terminal residue" evidence="2">
    <location>
        <position position="126"/>
    </location>
</feature>
<dbReference type="Gene3D" id="3.10.20.90">
    <property type="entry name" value="Phosphatidylinositol 3-kinase Catalytic Subunit, Chain A, domain 1"/>
    <property type="match status" value="1"/>
</dbReference>
<dbReference type="AlphaFoldDB" id="A0A199V7B0"/>
<dbReference type="PANTHER" id="PTHR13169:SF26">
    <property type="entry name" value="MEMBRANE-ANCHORED UBIQUITIN-FOLD PROTEIN 2"/>
    <property type="match status" value="1"/>
</dbReference>
<evidence type="ECO:0000313" key="3">
    <source>
        <dbReference type="Proteomes" id="UP000092600"/>
    </source>
</evidence>
<dbReference type="InterPro" id="IPR039540">
    <property type="entry name" value="UBL3-like_ubiquitin_dom"/>
</dbReference>
<gene>
    <name evidence="2" type="ORF">ACMD2_09473</name>
</gene>
<dbReference type="SUPFAM" id="SSF54236">
    <property type="entry name" value="Ubiquitin-like"/>
    <property type="match status" value="1"/>
</dbReference>
<proteinExistence type="predicted"/>
<dbReference type="Proteomes" id="UP000092600">
    <property type="component" value="Unassembled WGS sequence"/>
</dbReference>
<sequence length="126" mass="13972">MPVAQEQFEIMFRLQDGSDIGPFTYPTAATVATLKESIIAHWPKEKGLGPRSVNDVKLIISGKILENSKTLVEYKSSTFDFSGVTTMLVVIRPPPPPEKNSVCWCVLHPVRNLKEVEGTGYPEDPD</sequence>
<dbReference type="InterPro" id="IPR040015">
    <property type="entry name" value="UBL3-like"/>
</dbReference>
<dbReference type="PANTHER" id="PTHR13169">
    <property type="entry name" value="UBIQUITIN-LIKE PROTEIN 3 HCG-1 PROTEIN"/>
    <property type="match status" value="1"/>
</dbReference>
<name>A0A199V7B0_ANACO</name>